<dbReference type="InterPro" id="IPR055344">
    <property type="entry name" value="SecD_SecF_C_bact"/>
</dbReference>
<dbReference type="AlphaFoldDB" id="A0A964V063"/>
<feature type="transmembrane region" description="Helical" evidence="10">
    <location>
        <begin position="364"/>
        <end position="384"/>
    </location>
</feature>
<dbReference type="SUPFAM" id="SSF82866">
    <property type="entry name" value="Multidrug efflux transporter AcrB transmembrane domain"/>
    <property type="match status" value="1"/>
</dbReference>
<reference evidence="14" key="1">
    <citation type="submission" date="2018-10" db="EMBL/GenBank/DDBJ databases">
        <title>Iterative Subtractive Binning of Freshwater Chronoseries Metagenomes Recovers Nearly Complete Genomes from over Four Hundred Novel Species.</title>
        <authorList>
            <person name="Rodriguez-R L.M."/>
            <person name="Tsementzi D."/>
            <person name="Luo C."/>
            <person name="Konstantinidis K.T."/>
        </authorList>
    </citation>
    <scope>NUCLEOTIDE SEQUENCE</scope>
    <source>
        <strain evidence="14">WB7_6_001</strain>
    </source>
</reference>
<dbReference type="NCBIfam" id="TIGR01129">
    <property type="entry name" value="secD"/>
    <property type="match status" value="1"/>
</dbReference>
<evidence type="ECO:0000259" key="13">
    <source>
        <dbReference type="Pfam" id="PF22599"/>
    </source>
</evidence>
<comment type="similarity">
    <text evidence="10">Belongs to the SecD/SecF family. SecD subfamily.</text>
</comment>
<dbReference type="Pfam" id="PF02355">
    <property type="entry name" value="SecD_SecF_C"/>
    <property type="match status" value="1"/>
</dbReference>
<dbReference type="Pfam" id="PF21760">
    <property type="entry name" value="SecD_1st"/>
    <property type="match status" value="1"/>
</dbReference>
<evidence type="ECO:0000256" key="2">
    <source>
        <dbReference type="ARBA" id="ARBA00022448"/>
    </source>
</evidence>
<keyword evidence="2 10" id="KW-0813">Transport</keyword>
<feature type="transmembrane region" description="Helical" evidence="10">
    <location>
        <begin position="7"/>
        <end position="29"/>
    </location>
</feature>
<keyword evidence="6 10" id="KW-0653">Protein transport</keyword>
<sequence length="528" mass="59083">MLNFSRLKIGFILSSILFFFYIFLGNFSFTNKTNLFLDKKINLGLDLQGGSYLLLEIDINPLINKKLEEKLLELKKNFNEKKLDFKNLNISNNKITFEIKNISQKDIFIDIINKTNHEEKFFSRINKNNIEVTNKDFFYKIDKDIFNLQFTDEFVKHLKKDALNQSVEIVRKRVDQLGTKEPTIQQKGDGRILVELPGLSDPSTFKNILGKTAQLNFKFLKTSNSSGDNLGFEKIKNKSDGSFVEVEKKLIVSGENLIDAQPGFDRQTNQSIVSFKFDNLGAKKFANATKDNVGRPLAIILDNEILSSPVIREPILTGSGQISGGFTVEEANQLAILLRAGALPAPMKIIEERTVGADLGKDSIRYGIISFIAGFLLVFVYIIYAYKIFGFFANISLLLNIVILISVLSLFGSTLTLPGIAGIVLTVGMAIDTNVIIYERAKEELKIEKSNIIAFDIAYKKSLLTIIDSNLTTLIAGIILFYLGSGPVKGFAVTLCVGLITSFFTAFTISRLMVSKYLMANKNKIINI</sequence>
<feature type="transmembrane region" description="Helical" evidence="10">
    <location>
        <begin position="417"/>
        <end position="441"/>
    </location>
</feature>
<keyword evidence="4" id="KW-0997">Cell inner membrane</keyword>
<dbReference type="FunFam" id="1.20.1640.10:FF:000004">
    <property type="entry name" value="Protein translocase subunit SecD"/>
    <property type="match status" value="1"/>
</dbReference>
<feature type="transmembrane region" description="Helical" evidence="10">
    <location>
        <begin position="391"/>
        <end position="411"/>
    </location>
</feature>
<name>A0A964V063_9PROT</name>
<dbReference type="Gene3D" id="3.30.70.3400">
    <property type="match status" value="2"/>
</dbReference>
<dbReference type="GO" id="GO:0005886">
    <property type="term" value="C:plasma membrane"/>
    <property type="evidence" value="ECO:0007669"/>
    <property type="project" value="UniProtKB-SubCell"/>
</dbReference>
<dbReference type="Pfam" id="PF07549">
    <property type="entry name" value="Sec_GG"/>
    <property type="match status" value="1"/>
</dbReference>
<dbReference type="Gene3D" id="3.30.1360.200">
    <property type="match status" value="1"/>
</dbReference>
<accession>A0A964V063</accession>
<evidence type="ECO:0000259" key="12">
    <source>
        <dbReference type="Pfam" id="PF21760"/>
    </source>
</evidence>
<dbReference type="GO" id="GO:0043952">
    <property type="term" value="P:protein transport by the Sec complex"/>
    <property type="evidence" value="ECO:0007669"/>
    <property type="project" value="UniProtKB-UniRule"/>
</dbReference>
<comment type="subunit">
    <text evidence="10">Forms a complex with SecF. Part of the essential Sec protein translocation apparatus which comprises SecA, SecYEG and auxiliary proteins SecDF-YajC and YidC.</text>
</comment>
<keyword evidence="7 10" id="KW-1133">Transmembrane helix</keyword>
<dbReference type="InterPro" id="IPR022813">
    <property type="entry name" value="SecD/SecF_arch_bac"/>
</dbReference>
<comment type="subcellular location">
    <subcellularLocation>
        <location evidence="1 10">Cell membrane</location>
        <topology evidence="1 10">Multi-pass membrane protein</topology>
    </subcellularLocation>
</comment>
<keyword evidence="9 10" id="KW-0472">Membrane</keyword>
<evidence type="ECO:0000313" key="14">
    <source>
        <dbReference type="EMBL" id="NBN87779.1"/>
    </source>
</evidence>
<dbReference type="Gene3D" id="1.20.1640.10">
    <property type="entry name" value="Multidrug efflux transporter AcrB transmembrane domain"/>
    <property type="match status" value="1"/>
</dbReference>
<dbReference type="InterPro" id="IPR048631">
    <property type="entry name" value="SecD_1st"/>
</dbReference>
<dbReference type="InterPro" id="IPR054384">
    <property type="entry name" value="SecDF_P1_head"/>
</dbReference>
<evidence type="ECO:0000256" key="10">
    <source>
        <dbReference type="HAMAP-Rule" id="MF_01463"/>
    </source>
</evidence>
<keyword evidence="3 10" id="KW-1003">Cell membrane</keyword>
<dbReference type="Pfam" id="PF22599">
    <property type="entry name" value="SecDF_P1_head"/>
    <property type="match status" value="1"/>
</dbReference>
<dbReference type="GO" id="GO:0065002">
    <property type="term" value="P:intracellular protein transmembrane transport"/>
    <property type="evidence" value="ECO:0007669"/>
    <property type="project" value="UniProtKB-UniRule"/>
</dbReference>
<evidence type="ECO:0000256" key="8">
    <source>
        <dbReference type="ARBA" id="ARBA00023010"/>
    </source>
</evidence>
<dbReference type="GO" id="GO:0015450">
    <property type="term" value="F:protein-transporting ATPase activity"/>
    <property type="evidence" value="ECO:0007669"/>
    <property type="project" value="InterPro"/>
</dbReference>
<proteinExistence type="inferred from homology"/>
<dbReference type="InterPro" id="IPR022646">
    <property type="entry name" value="SecD/SecF_CS"/>
</dbReference>
<feature type="domain" description="Protein export membrane protein SecD/SecF C-terminal" evidence="11">
    <location>
        <begin position="347"/>
        <end position="511"/>
    </location>
</feature>
<evidence type="ECO:0000256" key="5">
    <source>
        <dbReference type="ARBA" id="ARBA00022692"/>
    </source>
</evidence>
<keyword evidence="5 10" id="KW-0812">Transmembrane</keyword>
<evidence type="ECO:0000256" key="3">
    <source>
        <dbReference type="ARBA" id="ARBA00022475"/>
    </source>
</evidence>
<evidence type="ECO:0000256" key="6">
    <source>
        <dbReference type="ARBA" id="ARBA00022927"/>
    </source>
</evidence>
<feature type="domain" description="SecDF P1 head subdomain" evidence="13">
    <location>
        <begin position="237"/>
        <end position="345"/>
    </location>
</feature>
<feature type="domain" description="Protein translocase subunit SecDF P1" evidence="12">
    <location>
        <begin position="164"/>
        <end position="219"/>
    </location>
</feature>
<evidence type="ECO:0000256" key="1">
    <source>
        <dbReference type="ARBA" id="ARBA00004651"/>
    </source>
</evidence>
<feature type="transmembrane region" description="Helical" evidence="10">
    <location>
        <begin position="490"/>
        <end position="514"/>
    </location>
</feature>
<evidence type="ECO:0000256" key="9">
    <source>
        <dbReference type="ARBA" id="ARBA00023136"/>
    </source>
</evidence>
<comment type="caution">
    <text evidence="14">The sequence shown here is derived from an EMBL/GenBank/DDBJ whole genome shotgun (WGS) entry which is preliminary data.</text>
</comment>
<dbReference type="PANTHER" id="PTHR30081">
    <property type="entry name" value="PROTEIN-EXPORT MEMBRANE PROTEIN SEC"/>
    <property type="match status" value="1"/>
</dbReference>
<dbReference type="InterPro" id="IPR048634">
    <property type="entry name" value="SecD_SecF_C"/>
</dbReference>
<evidence type="ECO:0000259" key="11">
    <source>
        <dbReference type="Pfam" id="PF02355"/>
    </source>
</evidence>
<dbReference type="InterPro" id="IPR001036">
    <property type="entry name" value="Acrflvin-R"/>
</dbReference>
<protein>
    <recommendedName>
        <fullName evidence="10">Protein translocase subunit SecD</fullName>
    </recommendedName>
</protein>
<organism evidence="14 15">
    <name type="scientific">Candidatus Fonsibacter lacus</name>
    <dbReference type="NCBI Taxonomy" id="2576439"/>
    <lineage>
        <taxon>Bacteria</taxon>
        <taxon>Pseudomonadati</taxon>
        <taxon>Pseudomonadota</taxon>
        <taxon>Alphaproteobacteria</taxon>
        <taxon>Candidatus Pelagibacterales</taxon>
        <taxon>Candidatus Pelagibacterales incertae sedis</taxon>
        <taxon>Candidatus Fonsibacter</taxon>
    </lineage>
</organism>
<evidence type="ECO:0000313" key="15">
    <source>
        <dbReference type="Proteomes" id="UP000713222"/>
    </source>
</evidence>
<dbReference type="HAMAP" id="MF_01463_B">
    <property type="entry name" value="SecD_B"/>
    <property type="match status" value="1"/>
</dbReference>
<evidence type="ECO:0000256" key="7">
    <source>
        <dbReference type="ARBA" id="ARBA00022989"/>
    </source>
</evidence>
<dbReference type="PRINTS" id="PR00702">
    <property type="entry name" value="ACRIFLAVINRP"/>
</dbReference>
<dbReference type="FunFam" id="3.30.1360.200:FF:000002">
    <property type="entry name" value="Preprotein translocase subunit SecD"/>
    <property type="match status" value="1"/>
</dbReference>
<evidence type="ECO:0000256" key="4">
    <source>
        <dbReference type="ARBA" id="ARBA00022519"/>
    </source>
</evidence>
<dbReference type="PANTHER" id="PTHR30081:SF1">
    <property type="entry name" value="PROTEIN TRANSLOCASE SUBUNIT SECD"/>
    <property type="match status" value="1"/>
</dbReference>
<keyword evidence="8 10" id="KW-0811">Translocation</keyword>
<gene>
    <name evidence="10 14" type="primary">secD</name>
    <name evidence="14" type="ORF">EBV32_01635</name>
</gene>
<dbReference type="InterPro" id="IPR005791">
    <property type="entry name" value="SecD"/>
</dbReference>
<feature type="transmembrane region" description="Helical" evidence="10">
    <location>
        <begin position="462"/>
        <end position="484"/>
    </location>
</feature>
<dbReference type="GO" id="GO:0006605">
    <property type="term" value="P:protein targeting"/>
    <property type="evidence" value="ECO:0007669"/>
    <property type="project" value="UniProtKB-UniRule"/>
</dbReference>
<dbReference type="Proteomes" id="UP000713222">
    <property type="component" value="Unassembled WGS sequence"/>
</dbReference>
<dbReference type="NCBIfam" id="TIGR00916">
    <property type="entry name" value="2A0604s01"/>
    <property type="match status" value="1"/>
</dbReference>
<comment type="function">
    <text evidence="10">Part of the Sec protein translocase complex. Interacts with the SecYEG preprotein conducting channel. SecDF uses the proton motive force (PMF) to complete protein translocation after the ATP-dependent function of SecA.</text>
</comment>
<dbReference type="EMBL" id="RGET01000013">
    <property type="protein sequence ID" value="NBN87779.1"/>
    <property type="molecule type" value="Genomic_DNA"/>
</dbReference>